<proteinExistence type="predicted"/>
<reference evidence="10" key="2">
    <citation type="submission" date="2021-01" db="UniProtKB">
        <authorList>
            <consortium name="EnsemblPlants"/>
        </authorList>
    </citation>
    <scope>IDENTIFICATION</scope>
</reference>
<dbReference type="GO" id="GO:0005886">
    <property type="term" value="C:plasma membrane"/>
    <property type="evidence" value="ECO:0007669"/>
    <property type="project" value="TreeGrafter"/>
</dbReference>
<dbReference type="GO" id="GO:0009395">
    <property type="term" value="P:phospholipid catabolic process"/>
    <property type="evidence" value="ECO:0007669"/>
    <property type="project" value="TreeGrafter"/>
</dbReference>
<sequence length="211" mass="24267">MFYVHSKGMIVDDEYVILGSANINQWSMEGTRGTEIAMGAYQPYHTWASKHSSPHGQRILYLAVNSSRKSGSSIHISTKPQICGNVDSPKHMGIYGYRVSLWAEHIGALEGCFKHPESLECVRRVKSLSELNWRQYVADEVTEMKGHLFKYPLEVDRTGQGEASSWLCNIPRRRRNCNWDIYSHSRKPHYLIHFMIPNPRIVDNLDQLCSQ</sequence>
<dbReference type="InterPro" id="IPR001736">
    <property type="entry name" value="PLipase_D/transphosphatidylase"/>
</dbReference>
<evidence type="ECO:0000256" key="8">
    <source>
        <dbReference type="ARBA" id="ARBA00023098"/>
    </source>
</evidence>
<keyword evidence="6" id="KW-0106">Calcium</keyword>
<dbReference type="InParanoid" id="A0A7N2KQA5"/>
<evidence type="ECO:0000256" key="1">
    <source>
        <dbReference type="ARBA" id="ARBA00000798"/>
    </source>
</evidence>
<reference evidence="10 11" key="1">
    <citation type="journal article" date="2016" name="G3 (Bethesda)">
        <title>First Draft Assembly and Annotation of the Genome of a California Endemic Oak Quercus lobata Nee (Fagaceae).</title>
        <authorList>
            <person name="Sork V.L."/>
            <person name="Fitz-Gibbon S.T."/>
            <person name="Puiu D."/>
            <person name="Crepeau M."/>
            <person name="Gugger P.F."/>
            <person name="Sherman R."/>
            <person name="Stevens K."/>
            <person name="Langley C.H."/>
            <person name="Pellegrini M."/>
            <person name="Salzberg S.L."/>
        </authorList>
    </citation>
    <scope>NUCLEOTIDE SEQUENCE [LARGE SCALE GENOMIC DNA]</scope>
    <source>
        <strain evidence="10 11">cv. SW786</strain>
    </source>
</reference>
<dbReference type="InterPro" id="IPR015679">
    <property type="entry name" value="PLipase_D_fam"/>
</dbReference>
<dbReference type="PANTHER" id="PTHR18896">
    <property type="entry name" value="PHOSPHOLIPASE D"/>
    <property type="match status" value="1"/>
</dbReference>
<dbReference type="Pfam" id="PF12357">
    <property type="entry name" value="PLD_C"/>
    <property type="match status" value="1"/>
</dbReference>
<dbReference type="SUPFAM" id="SSF56024">
    <property type="entry name" value="Phospholipase D/nuclease"/>
    <property type="match status" value="1"/>
</dbReference>
<evidence type="ECO:0000256" key="4">
    <source>
        <dbReference type="ARBA" id="ARBA00022737"/>
    </source>
</evidence>
<dbReference type="GO" id="GO:0004630">
    <property type="term" value="F:phospholipase D activity"/>
    <property type="evidence" value="ECO:0007669"/>
    <property type="project" value="UniProtKB-EC"/>
</dbReference>
<feature type="domain" description="PLD phosphodiesterase" evidence="9">
    <location>
        <begin position="1"/>
        <end position="27"/>
    </location>
</feature>
<dbReference type="EC" id="3.1.4.4" evidence="2"/>
<dbReference type="AlphaFoldDB" id="A0A7N2KQA5"/>
<evidence type="ECO:0000259" key="9">
    <source>
        <dbReference type="PROSITE" id="PS50035"/>
    </source>
</evidence>
<keyword evidence="8" id="KW-0443">Lipid metabolism</keyword>
<dbReference type="OMA" id="SANINQW"/>
<dbReference type="Pfam" id="PF00614">
    <property type="entry name" value="PLDc"/>
    <property type="match status" value="1"/>
</dbReference>
<comment type="catalytic activity">
    <reaction evidence="1">
        <text>a 1,2-diacyl-sn-glycero-3-phosphocholine + H2O = a 1,2-diacyl-sn-glycero-3-phosphate + choline + H(+)</text>
        <dbReference type="Rhea" id="RHEA:14445"/>
        <dbReference type="ChEBI" id="CHEBI:15354"/>
        <dbReference type="ChEBI" id="CHEBI:15377"/>
        <dbReference type="ChEBI" id="CHEBI:15378"/>
        <dbReference type="ChEBI" id="CHEBI:57643"/>
        <dbReference type="ChEBI" id="CHEBI:58608"/>
        <dbReference type="EC" id="3.1.4.4"/>
    </reaction>
</comment>
<keyword evidence="11" id="KW-1185">Reference proteome</keyword>
<evidence type="ECO:0000256" key="7">
    <source>
        <dbReference type="ARBA" id="ARBA00022963"/>
    </source>
</evidence>
<accession>A0A7N2KQA5</accession>
<keyword evidence="7" id="KW-0442">Lipid degradation</keyword>
<dbReference type="EMBL" id="LRBV02000001">
    <property type="status" value="NOT_ANNOTATED_CDS"/>
    <property type="molecule type" value="Genomic_DNA"/>
</dbReference>
<keyword evidence="3" id="KW-0479">Metal-binding</keyword>
<dbReference type="Gramene" id="QL01p041948:mrna">
    <property type="protein sequence ID" value="QL01p041948:mrna"/>
    <property type="gene ID" value="QL01p041948"/>
</dbReference>
<evidence type="ECO:0000256" key="6">
    <source>
        <dbReference type="ARBA" id="ARBA00022837"/>
    </source>
</evidence>
<organism evidence="10 11">
    <name type="scientific">Quercus lobata</name>
    <name type="common">Valley oak</name>
    <dbReference type="NCBI Taxonomy" id="97700"/>
    <lineage>
        <taxon>Eukaryota</taxon>
        <taxon>Viridiplantae</taxon>
        <taxon>Streptophyta</taxon>
        <taxon>Embryophyta</taxon>
        <taxon>Tracheophyta</taxon>
        <taxon>Spermatophyta</taxon>
        <taxon>Magnoliopsida</taxon>
        <taxon>eudicotyledons</taxon>
        <taxon>Gunneridae</taxon>
        <taxon>Pentapetalae</taxon>
        <taxon>rosids</taxon>
        <taxon>fabids</taxon>
        <taxon>Fagales</taxon>
        <taxon>Fagaceae</taxon>
        <taxon>Quercus</taxon>
    </lineage>
</organism>
<protein>
    <recommendedName>
        <fullName evidence="2">phospholipase D</fullName>
        <ecNumber evidence="2">3.1.4.4</ecNumber>
    </recommendedName>
</protein>
<dbReference type="SMART" id="SM00155">
    <property type="entry name" value="PLDc"/>
    <property type="match status" value="1"/>
</dbReference>
<evidence type="ECO:0000313" key="10">
    <source>
        <dbReference type="EnsemblPlants" id="QL01p041948:mrna"/>
    </source>
</evidence>
<dbReference type="EnsemblPlants" id="QL01p041948:mrna">
    <property type="protein sequence ID" value="QL01p041948:mrna"/>
    <property type="gene ID" value="QL01p041948"/>
</dbReference>
<name>A0A7N2KQA5_QUELO</name>
<evidence type="ECO:0000313" key="11">
    <source>
        <dbReference type="Proteomes" id="UP000594261"/>
    </source>
</evidence>
<dbReference type="PANTHER" id="PTHR18896:SF130">
    <property type="entry name" value="PHOSPHOLIPASE D GAMMA 2-RELATED"/>
    <property type="match status" value="1"/>
</dbReference>
<dbReference type="Proteomes" id="UP000594261">
    <property type="component" value="Chromosome 1"/>
</dbReference>
<evidence type="ECO:0000256" key="2">
    <source>
        <dbReference type="ARBA" id="ARBA00012027"/>
    </source>
</evidence>
<evidence type="ECO:0000256" key="5">
    <source>
        <dbReference type="ARBA" id="ARBA00022801"/>
    </source>
</evidence>
<dbReference type="InterPro" id="IPR024632">
    <property type="entry name" value="PLipase_D_C"/>
</dbReference>
<keyword evidence="4" id="KW-0677">Repeat</keyword>
<dbReference type="PROSITE" id="PS50035">
    <property type="entry name" value="PLD"/>
    <property type="match status" value="1"/>
</dbReference>
<dbReference type="Gene3D" id="3.30.870.10">
    <property type="entry name" value="Endonuclease Chain A"/>
    <property type="match status" value="1"/>
</dbReference>
<evidence type="ECO:0000256" key="3">
    <source>
        <dbReference type="ARBA" id="ARBA00022723"/>
    </source>
</evidence>
<keyword evidence="5" id="KW-0378">Hydrolase</keyword>
<dbReference type="GO" id="GO:0046872">
    <property type="term" value="F:metal ion binding"/>
    <property type="evidence" value="ECO:0007669"/>
    <property type="project" value="UniProtKB-KW"/>
</dbReference>